<name>A0ACC0AFM0_CATRO</name>
<reference evidence="2" key="1">
    <citation type="journal article" date="2023" name="Nat. Plants">
        <title>Single-cell RNA sequencing provides a high-resolution roadmap for understanding the multicellular compartmentation of specialized metabolism.</title>
        <authorList>
            <person name="Sun S."/>
            <person name="Shen X."/>
            <person name="Li Y."/>
            <person name="Li Y."/>
            <person name="Wang S."/>
            <person name="Li R."/>
            <person name="Zhang H."/>
            <person name="Shen G."/>
            <person name="Guo B."/>
            <person name="Wei J."/>
            <person name="Xu J."/>
            <person name="St-Pierre B."/>
            <person name="Chen S."/>
            <person name="Sun C."/>
        </authorList>
    </citation>
    <scope>NUCLEOTIDE SEQUENCE [LARGE SCALE GENOMIC DNA]</scope>
</reference>
<dbReference type="Proteomes" id="UP001060085">
    <property type="component" value="Linkage Group LG06"/>
</dbReference>
<dbReference type="EMBL" id="CM044706">
    <property type="protein sequence ID" value="KAI5659391.1"/>
    <property type="molecule type" value="Genomic_DNA"/>
</dbReference>
<comment type="caution">
    <text evidence="1">The sequence shown here is derived from an EMBL/GenBank/DDBJ whole genome shotgun (WGS) entry which is preliminary data.</text>
</comment>
<sequence>MVRLSGHRGDENLGPVMDMTCRVQGRTVTASSRGVRGRHSTSDLPSTPTPLPASLHYDTSASGNSYCTSHIPYRSSAQEPLTEFSGLSRQLGTEFFKQMIGAVQPDSSYSIHGYTAGDSGISSSEPFMRSFMSVISKISMSCNKRPDKARDVPAPTQRKRVKTSDWEQTGPAEGGSIDSELIPSYDGHMAGPI</sequence>
<proteinExistence type="predicted"/>
<keyword evidence="2" id="KW-1185">Reference proteome</keyword>
<accession>A0ACC0AFM0</accession>
<organism evidence="1 2">
    <name type="scientific">Catharanthus roseus</name>
    <name type="common">Madagascar periwinkle</name>
    <name type="synonym">Vinca rosea</name>
    <dbReference type="NCBI Taxonomy" id="4058"/>
    <lineage>
        <taxon>Eukaryota</taxon>
        <taxon>Viridiplantae</taxon>
        <taxon>Streptophyta</taxon>
        <taxon>Embryophyta</taxon>
        <taxon>Tracheophyta</taxon>
        <taxon>Spermatophyta</taxon>
        <taxon>Magnoliopsida</taxon>
        <taxon>eudicotyledons</taxon>
        <taxon>Gunneridae</taxon>
        <taxon>Pentapetalae</taxon>
        <taxon>asterids</taxon>
        <taxon>lamiids</taxon>
        <taxon>Gentianales</taxon>
        <taxon>Apocynaceae</taxon>
        <taxon>Rauvolfioideae</taxon>
        <taxon>Vinceae</taxon>
        <taxon>Catharanthinae</taxon>
        <taxon>Catharanthus</taxon>
    </lineage>
</organism>
<protein>
    <submittedName>
        <fullName evidence="1">Uncharacterized protein</fullName>
    </submittedName>
</protein>
<gene>
    <name evidence="1" type="ORF">M9H77_28184</name>
</gene>
<evidence type="ECO:0000313" key="2">
    <source>
        <dbReference type="Proteomes" id="UP001060085"/>
    </source>
</evidence>
<evidence type="ECO:0000313" key="1">
    <source>
        <dbReference type="EMBL" id="KAI5659391.1"/>
    </source>
</evidence>